<feature type="non-terminal residue" evidence="1">
    <location>
        <position position="123"/>
    </location>
</feature>
<comment type="caution">
    <text evidence="1">The sequence shown here is derived from an EMBL/GenBank/DDBJ whole genome shotgun (WGS) entry which is preliminary data.</text>
</comment>
<evidence type="ECO:0000313" key="2">
    <source>
        <dbReference type="Proteomes" id="UP001268610"/>
    </source>
</evidence>
<feature type="non-terminal residue" evidence="1">
    <location>
        <position position="1"/>
    </location>
</feature>
<dbReference type="AlphaFoldDB" id="A0AAJ2GZH9"/>
<protein>
    <submittedName>
        <fullName evidence="1">Uncharacterized protein</fullName>
    </submittedName>
</protein>
<dbReference type="EMBL" id="JAVLSF010001054">
    <property type="protein sequence ID" value="MDR9778655.1"/>
    <property type="molecule type" value="Genomic_DNA"/>
</dbReference>
<gene>
    <name evidence="1" type="ORF">RJJ65_39615</name>
</gene>
<dbReference type="RefSeq" id="WP_310866669.1">
    <property type="nucleotide sequence ID" value="NZ_JAVLSF010001054.1"/>
</dbReference>
<name>A0AAJ2GZH9_9HYPH</name>
<reference evidence="1" key="1">
    <citation type="submission" date="2023-04" db="EMBL/GenBank/DDBJ databases">
        <title>Genomic characterization of faba bean (Vicia faba) microsymbionts in Mexican soils.</title>
        <authorList>
            <person name="Rivera Orduna F.N."/>
            <person name="Guevara-Luna J."/>
            <person name="Yan J."/>
            <person name="Arroyo-Herrera I."/>
            <person name="Li Y."/>
            <person name="Vasquez-Murrieta M.S."/>
            <person name="Wang E.T."/>
        </authorList>
    </citation>
    <scope>NUCLEOTIDE SEQUENCE</scope>
    <source>
        <strain evidence="1">CH26</strain>
    </source>
</reference>
<evidence type="ECO:0000313" key="1">
    <source>
        <dbReference type="EMBL" id="MDR9778655.1"/>
    </source>
</evidence>
<proteinExistence type="predicted"/>
<dbReference type="Proteomes" id="UP001268610">
    <property type="component" value="Unassembled WGS sequence"/>
</dbReference>
<accession>A0AAJ2GZH9</accession>
<organism evidence="1 2">
    <name type="scientific">Rhizobium hidalgonense</name>
    <dbReference type="NCBI Taxonomy" id="1538159"/>
    <lineage>
        <taxon>Bacteria</taxon>
        <taxon>Pseudomonadati</taxon>
        <taxon>Pseudomonadota</taxon>
        <taxon>Alphaproteobacteria</taxon>
        <taxon>Hyphomicrobiales</taxon>
        <taxon>Rhizobiaceae</taxon>
        <taxon>Rhizobium/Agrobacterium group</taxon>
        <taxon>Rhizobium</taxon>
    </lineage>
</organism>
<sequence length="123" mass="14085">YTNTEESQKIQLKQLIIAVGQALDEGHTCLLINQHSLKFDQLQHAAIVDEQHAKTQPAPLVRAGDYVYFYRQWQQENQLAEQLTRILKPVRPVSVQFDDHETANPLQQQAIRLAGQHAFSLIT</sequence>